<dbReference type="RefSeq" id="WP_274721317.1">
    <property type="nucleotide sequence ID" value="NZ_JARBFT010000001.1"/>
</dbReference>
<evidence type="ECO:0000313" key="3">
    <source>
        <dbReference type="Proteomes" id="UP001216189"/>
    </source>
</evidence>
<accession>A0ABT5UVU8</accession>
<dbReference type="Pfam" id="PF12706">
    <property type="entry name" value="Lactamase_B_2"/>
    <property type="match status" value="1"/>
</dbReference>
<evidence type="ECO:0000259" key="1">
    <source>
        <dbReference type="Pfam" id="PF12706"/>
    </source>
</evidence>
<dbReference type="PANTHER" id="PTHR15032:SF4">
    <property type="entry name" value="N-ACYL-PHOSPHATIDYLETHANOLAMINE-HYDROLYZING PHOSPHOLIPASE D"/>
    <property type="match status" value="1"/>
</dbReference>
<name>A0ABT5UVU8_9VIBR</name>
<sequence length="360" mass="41321">MKILFIILAIALASVYFYMKQPALINPIVEPQLNSDHYSNGYFNNPIESPVSTSSESFASKLYKFVFAKYEEATPTQSIPSRKTNLHQLDPSENIIVWMGHSSYYMQLEGKKFLIDPVFSQNASPVPMTNLAFAGSNIYRAEDIPEIDYLLITHDHWDHLDYPTLNALRAKIDQIITPIGVGSYLVQWGFDANKIYQGDWFTTFEQQDITIHVLPAQHFSGRMLERNRTLWASFAIVTAKHTIYFSGDTGYSPHFKQIAEQIGDIDIAVLENGQYNDDWAYIHMTPEQAVQAAKDLGTKAVLPSHNSKFKLSRHTWYDPLQRVYNASLNQPFKLMTPMIGEMVEIDNDQQAFSMWWQEIK</sequence>
<proteinExistence type="predicted"/>
<dbReference type="Proteomes" id="UP001216189">
    <property type="component" value="Unassembled WGS sequence"/>
</dbReference>
<dbReference type="EMBL" id="JARBFT010000001">
    <property type="protein sequence ID" value="MDE1513547.1"/>
    <property type="molecule type" value="Genomic_DNA"/>
</dbReference>
<dbReference type="InterPro" id="IPR024884">
    <property type="entry name" value="NAPE-PLD"/>
</dbReference>
<reference evidence="2 3" key="1">
    <citation type="submission" date="2023-02" db="EMBL/GenBank/DDBJ databases">
        <title>Vibrio intestini sp. nov., a close relative of Vibrio cholerae isolated from the intestine of Healthy Culter dabryi.</title>
        <authorList>
            <person name="Wu N."/>
        </authorList>
    </citation>
    <scope>NUCLEOTIDE SEQUENCE [LARGE SCALE GENOMIC DNA]</scope>
    <source>
        <strain evidence="2 3">DSL-7</strain>
    </source>
</reference>
<keyword evidence="3" id="KW-1185">Reference proteome</keyword>
<feature type="domain" description="Metallo-beta-lactamase" evidence="1">
    <location>
        <begin position="112"/>
        <end position="305"/>
    </location>
</feature>
<gene>
    <name evidence="2" type="ORF">PUN32_00795</name>
</gene>
<dbReference type="InterPro" id="IPR036866">
    <property type="entry name" value="RibonucZ/Hydroxyglut_hydro"/>
</dbReference>
<comment type="caution">
    <text evidence="2">The sequence shown here is derived from an EMBL/GenBank/DDBJ whole genome shotgun (WGS) entry which is preliminary data.</text>
</comment>
<dbReference type="Gene3D" id="3.60.15.10">
    <property type="entry name" value="Ribonuclease Z/Hydroxyacylglutathione hydrolase-like"/>
    <property type="match status" value="1"/>
</dbReference>
<dbReference type="PIRSF" id="PIRSF038896">
    <property type="entry name" value="NAPE-PLD"/>
    <property type="match status" value="1"/>
</dbReference>
<protein>
    <submittedName>
        <fullName evidence="2">MBL fold metallo-hydrolase</fullName>
    </submittedName>
</protein>
<dbReference type="PANTHER" id="PTHR15032">
    <property type="entry name" value="N-ACYL-PHOSPHATIDYLETHANOLAMINE-HYDROLYZING PHOSPHOLIPASE D"/>
    <property type="match status" value="1"/>
</dbReference>
<dbReference type="InterPro" id="IPR001279">
    <property type="entry name" value="Metallo-B-lactamas"/>
</dbReference>
<dbReference type="SUPFAM" id="SSF56281">
    <property type="entry name" value="Metallo-hydrolase/oxidoreductase"/>
    <property type="match status" value="1"/>
</dbReference>
<evidence type="ECO:0000313" key="2">
    <source>
        <dbReference type="EMBL" id="MDE1513547.1"/>
    </source>
</evidence>
<organism evidence="2 3">
    <name type="scientific">Vibrio chanodichtyis</name>
    <dbReference type="NCBI Taxonomy" id="3027932"/>
    <lineage>
        <taxon>Bacteria</taxon>
        <taxon>Pseudomonadati</taxon>
        <taxon>Pseudomonadota</taxon>
        <taxon>Gammaproteobacteria</taxon>
        <taxon>Vibrionales</taxon>
        <taxon>Vibrionaceae</taxon>
        <taxon>Vibrio</taxon>
    </lineage>
</organism>